<dbReference type="EMBL" id="QWIO01000143">
    <property type="protein sequence ID" value="RMZ06968.1"/>
    <property type="molecule type" value="Genomic_DNA"/>
</dbReference>
<evidence type="ECO:0000256" key="1">
    <source>
        <dbReference type="ARBA" id="ARBA00004141"/>
    </source>
</evidence>
<evidence type="ECO:0000313" key="6">
    <source>
        <dbReference type="EMBL" id="RMZ06968.1"/>
    </source>
</evidence>
<accession>A0A3M7H151</accession>
<dbReference type="PANTHER" id="PTHR11040">
    <property type="entry name" value="ZINC/IRON TRANSPORTER"/>
    <property type="match status" value="1"/>
</dbReference>
<gene>
    <name evidence="6" type="ORF">D0864_02111</name>
</gene>
<comment type="caution">
    <text evidence="6">The sequence shown here is derived from an EMBL/GenBank/DDBJ whole genome shotgun (WGS) entry which is preliminary data.</text>
</comment>
<organism evidence="6 7">
    <name type="scientific">Hortaea werneckii</name>
    <name type="common">Black yeast</name>
    <name type="synonym">Cladosporium werneckii</name>
    <dbReference type="NCBI Taxonomy" id="91943"/>
    <lineage>
        <taxon>Eukaryota</taxon>
        <taxon>Fungi</taxon>
        <taxon>Dikarya</taxon>
        <taxon>Ascomycota</taxon>
        <taxon>Pezizomycotina</taxon>
        <taxon>Dothideomycetes</taxon>
        <taxon>Dothideomycetidae</taxon>
        <taxon>Mycosphaerellales</taxon>
        <taxon>Teratosphaeriaceae</taxon>
        <taxon>Hortaea</taxon>
    </lineage>
</organism>
<feature type="transmembrane region" description="Helical" evidence="5">
    <location>
        <begin position="180"/>
        <end position="201"/>
    </location>
</feature>
<dbReference type="InterPro" id="IPR003689">
    <property type="entry name" value="ZIP"/>
</dbReference>
<dbReference type="InterPro" id="IPR012337">
    <property type="entry name" value="RNaseH-like_sf"/>
</dbReference>
<comment type="subcellular location">
    <subcellularLocation>
        <location evidence="1">Membrane</location>
        <topology evidence="1">Multi-pass membrane protein</topology>
    </subcellularLocation>
</comment>
<dbReference type="GO" id="GO:0000007">
    <property type="term" value="F:low-affinity zinc ion transmembrane transporter activity"/>
    <property type="evidence" value="ECO:0007669"/>
    <property type="project" value="TreeGrafter"/>
</dbReference>
<feature type="transmembrane region" description="Helical" evidence="5">
    <location>
        <begin position="242"/>
        <end position="263"/>
    </location>
</feature>
<proteinExistence type="predicted"/>
<keyword evidence="3 5" id="KW-1133">Transmembrane helix</keyword>
<dbReference type="AlphaFoldDB" id="A0A3M7H151"/>
<feature type="transmembrane region" description="Helical" evidence="5">
    <location>
        <begin position="208"/>
        <end position="230"/>
    </location>
</feature>
<evidence type="ECO:0000313" key="7">
    <source>
        <dbReference type="Proteomes" id="UP000269539"/>
    </source>
</evidence>
<dbReference type="Proteomes" id="UP000269539">
    <property type="component" value="Unassembled WGS sequence"/>
</dbReference>
<sequence>MSDATPLTCVTDNEFDGRLGLRISAIFVIFVGSFLGAWFPIFASRRPNVGVPKLAFFVAKYFGSGVIIATGFIHLLAPAHEALTNECLSGAITAQTGSDVGVTSPNLNGLGPSAKGANAEDTVHVNPLDSSNKSGALKQTHTRQGTVLDFWSRSPSDGAARNTEAQTMFNADSYASQKTAIFILESGVIVHSIFIGLTIAVSGAELEILYVVLTFHQTFEGLGLGSRFASISWPQGKRWTPYWLAFAYAISTPAAIAVGLGAYPSYDRHLNISERYRAPSDQCALHWSGLETNKALIAIVELEAGHNGEEVAKHVIQTMDWYGFRDRLGFITGDNQGANDTMCRAVTGALPEWSPLDNRLRPLGHNINLAVQAFLFANDGDAIEEAERQSRRSKRDMDDEIALASVKSKEGRSTVLPLQKLHTFCVALNRHSRLNAAFKKLCKRRTVHLPNVTRWNSRWLTITSAIALRFEMSSFIHENSQLSDCGLFQAEWRLLHDTGQFLQPFKEQTKRCEGDNLTLD</sequence>
<dbReference type="PANTHER" id="PTHR11040:SF69">
    <property type="entry name" value="ZINC-REGULATED TRANSPORTER 2"/>
    <property type="match status" value="1"/>
</dbReference>
<evidence type="ECO:0000256" key="5">
    <source>
        <dbReference type="SAM" id="Phobius"/>
    </source>
</evidence>
<name>A0A3M7H151_HORWE</name>
<reference evidence="6 7" key="1">
    <citation type="journal article" date="2018" name="BMC Genomics">
        <title>Genomic evidence for intraspecific hybridization in a clonal and extremely halotolerant yeast.</title>
        <authorList>
            <person name="Gostincar C."/>
            <person name="Stajich J.E."/>
            <person name="Zupancic J."/>
            <person name="Zalar P."/>
            <person name="Gunde-Cimerman N."/>
        </authorList>
    </citation>
    <scope>NUCLEOTIDE SEQUENCE [LARGE SCALE GENOMIC DNA]</scope>
    <source>
        <strain evidence="6 7">EXF-10513</strain>
    </source>
</reference>
<dbReference type="GO" id="GO:0071578">
    <property type="term" value="P:zinc ion import across plasma membrane"/>
    <property type="evidence" value="ECO:0007669"/>
    <property type="project" value="TreeGrafter"/>
</dbReference>
<protein>
    <submittedName>
        <fullName evidence="6">Uncharacterized protein</fullName>
    </submittedName>
</protein>
<feature type="transmembrane region" description="Helical" evidence="5">
    <location>
        <begin position="54"/>
        <end position="76"/>
    </location>
</feature>
<evidence type="ECO:0000256" key="3">
    <source>
        <dbReference type="ARBA" id="ARBA00022989"/>
    </source>
</evidence>
<feature type="transmembrane region" description="Helical" evidence="5">
    <location>
        <begin position="20"/>
        <end position="42"/>
    </location>
</feature>
<keyword evidence="2 5" id="KW-0812">Transmembrane</keyword>
<evidence type="ECO:0000256" key="4">
    <source>
        <dbReference type="ARBA" id="ARBA00023136"/>
    </source>
</evidence>
<dbReference type="GO" id="GO:0005886">
    <property type="term" value="C:plasma membrane"/>
    <property type="evidence" value="ECO:0007669"/>
    <property type="project" value="TreeGrafter"/>
</dbReference>
<dbReference type="Pfam" id="PF02535">
    <property type="entry name" value="Zip"/>
    <property type="match status" value="1"/>
</dbReference>
<evidence type="ECO:0000256" key="2">
    <source>
        <dbReference type="ARBA" id="ARBA00022692"/>
    </source>
</evidence>
<keyword evidence="4 5" id="KW-0472">Membrane</keyword>
<dbReference type="SUPFAM" id="SSF53098">
    <property type="entry name" value="Ribonuclease H-like"/>
    <property type="match status" value="1"/>
</dbReference>